<keyword evidence="3" id="KW-0813">Transport</keyword>
<keyword evidence="11" id="KW-0966">Cell projection</keyword>
<evidence type="ECO:0000256" key="9">
    <source>
        <dbReference type="SAM" id="Phobius"/>
    </source>
</evidence>
<dbReference type="RefSeq" id="WP_147043217.1">
    <property type="nucleotide sequence ID" value="NZ_BAABIR010000004.1"/>
</dbReference>
<evidence type="ECO:0000256" key="5">
    <source>
        <dbReference type="ARBA" id="ARBA00022692"/>
    </source>
</evidence>
<dbReference type="PROSITE" id="PS01307">
    <property type="entry name" value="MOTA"/>
    <property type="match status" value="1"/>
</dbReference>
<evidence type="ECO:0000313" key="11">
    <source>
        <dbReference type="EMBL" id="TXC63810.1"/>
    </source>
</evidence>
<keyword evidence="12" id="KW-1185">Reference proteome</keyword>
<organism evidence="11 12">
    <name type="scientific">Allosphingosinicella ginsenosidimutans</name>
    <dbReference type="NCBI Taxonomy" id="1176539"/>
    <lineage>
        <taxon>Bacteria</taxon>
        <taxon>Pseudomonadati</taxon>
        <taxon>Pseudomonadota</taxon>
        <taxon>Alphaproteobacteria</taxon>
        <taxon>Sphingomonadales</taxon>
        <taxon>Sphingomonadaceae</taxon>
        <taxon>Allosphingosinicella</taxon>
    </lineage>
</organism>
<evidence type="ECO:0000256" key="2">
    <source>
        <dbReference type="ARBA" id="ARBA00008038"/>
    </source>
</evidence>
<protein>
    <submittedName>
        <fullName evidence="11">Flagellar motor protein</fullName>
    </submittedName>
</protein>
<keyword evidence="11" id="KW-0282">Flagellum</keyword>
<feature type="transmembrane region" description="Helical" evidence="9">
    <location>
        <begin position="129"/>
        <end position="147"/>
    </location>
</feature>
<keyword evidence="5 9" id="KW-0812">Transmembrane</keyword>
<comment type="similarity">
    <text evidence="2">Belongs to the MotA family.</text>
</comment>
<dbReference type="Proteomes" id="UP000321249">
    <property type="component" value="Unassembled WGS sequence"/>
</dbReference>
<evidence type="ECO:0000256" key="1">
    <source>
        <dbReference type="ARBA" id="ARBA00004651"/>
    </source>
</evidence>
<comment type="caution">
    <text evidence="11">The sequence shown here is derived from an EMBL/GenBank/DDBJ whole genome shotgun (WGS) entry which is preliminary data.</text>
</comment>
<dbReference type="AlphaFoldDB" id="A0A5C6TUL4"/>
<evidence type="ECO:0000256" key="7">
    <source>
        <dbReference type="ARBA" id="ARBA00022989"/>
    </source>
</evidence>
<evidence type="ECO:0000256" key="6">
    <source>
        <dbReference type="ARBA" id="ARBA00022779"/>
    </source>
</evidence>
<dbReference type="EMBL" id="VOQQ01000001">
    <property type="protein sequence ID" value="TXC63810.1"/>
    <property type="molecule type" value="Genomic_DNA"/>
</dbReference>
<feature type="domain" description="MotA/TolQ/ExbB proton channel" evidence="10">
    <location>
        <begin position="88"/>
        <end position="193"/>
    </location>
</feature>
<feature type="transmembrane region" description="Helical" evidence="9">
    <location>
        <begin position="159"/>
        <end position="182"/>
    </location>
</feature>
<proteinExistence type="inferred from homology"/>
<evidence type="ECO:0000256" key="8">
    <source>
        <dbReference type="ARBA" id="ARBA00023136"/>
    </source>
</evidence>
<keyword evidence="6" id="KW-0283">Flagellar rotation</keyword>
<reference evidence="11 12" key="1">
    <citation type="journal article" date="2015" name="J. Microbiol.">
        <title>Sphingosinicella ginsenosidimutans sp. nov., with ginsenoside converting activity.</title>
        <authorList>
            <person name="Kim J.K."/>
            <person name="Kang M.S."/>
            <person name="Park S.C."/>
            <person name="Kim K.M."/>
            <person name="Choi K."/>
            <person name="Yoon M.H."/>
            <person name="Im W.T."/>
        </authorList>
    </citation>
    <scope>NUCLEOTIDE SEQUENCE [LARGE SCALE GENOMIC DNA]</scope>
    <source>
        <strain evidence="11 12">BS-11</strain>
    </source>
</reference>
<name>A0A5C6TUL4_9SPHN</name>
<dbReference type="InterPro" id="IPR000540">
    <property type="entry name" value="Flag_MotA_CS"/>
</dbReference>
<keyword evidence="7 9" id="KW-1133">Transmembrane helix</keyword>
<dbReference type="InterPro" id="IPR002898">
    <property type="entry name" value="MotA_ExbB_proton_chnl"/>
</dbReference>
<keyword evidence="4" id="KW-1003">Cell membrane</keyword>
<keyword evidence="8 9" id="KW-0472">Membrane</keyword>
<dbReference type="GO" id="GO:0006935">
    <property type="term" value="P:chemotaxis"/>
    <property type="evidence" value="ECO:0007669"/>
    <property type="project" value="InterPro"/>
</dbReference>
<dbReference type="InterPro" id="IPR047055">
    <property type="entry name" value="MotA-like"/>
</dbReference>
<dbReference type="GO" id="GO:0005886">
    <property type="term" value="C:plasma membrane"/>
    <property type="evidence" value="ECO:0007669"/>
    <property type="project" value="UniProtKB-SubCell"/>
</dbReference>
<dbReference type="Pfam" id="PF01618">
    <property type="entry name" value="MotA_ExbB"/>
    <property type="match status" value="1"/>
</dbReference>
<dbReference type="OrthoDB" id="9806929at2"/>
<evidence type="ECO:0000313" key="12">
    <source>
        <dbReference type="Proteomes" id="UP000321249"/>
    </source>
</evidence>
<keyword evidence="11" id="KW-0969">Cilium</keyword>
<accession>A0A5C6TUL4</accession>
<evidence type="ECO:0000256" key="3">
    <source>
        <dbReference type="ARBA" id="ARBA00022448"/>
    </source>
</evidence>
<feature type="transmembrane region" description="Helical" evidence="9">
    <location>
        <begin position="12"/>
        <end position="32"/>
    </location>
</feature>
<sequence>MSGLFERFFDPVAFLLVFGGTGLAVIVQATAADARRAIAALRPLLRARPEEDGRTAERAVRQIQRISEYKGIVCADRVKTPVDFVRRAACRLAEADGSETFAAWARDDLDDRRARHEGAIRLWRSASEIGPAMGMIGTVFGLVAMFARMHDVAAMGPAMATAMLTTLYGLFIAFVIAGPIAARLERLSRAELHWQERVIGRLEILARQEDDAIRQWRSRRFAQSA</sequence>
<gene>
    <name evidence="11" type="ORF">FRZ32_09135</name>
</gene>
<dbReference type="PANTHER" id="PTHR30433">
    <property type="entry name" value="CHEMOTAXIS PROTEIN MOTA"/>
    <property type="match status" value="1"/>
</dbReference>
<dbReference type="GO" id="GO:0071978">
    <property type="term" value="P:bacterial-type flagellum-dependent swarming motility"/>
    <property type="evidence" value="ECO:0007669"/>
    <property type="project" value="InterPro"/>
</dbReference>
<evidence type="ECO:0000256" key="4">
    <source>
        <dbReference type="ARBA" id="ARBA00022475"/>
    </source>
</evidence>
<comment type="subcellular location">
    <subcellularLocation>
        <location evidence="1">Cell membrane</location>
        <topology evidence="1">Multi-pass membrane protein</topology>
    </subcellularLocation>
</comment>
<evidence type="ECO:0000259" key="10">
    <source>
        <dbReference type="Pfam" id="PF01618"/>
    </source>
</evidence>